<dbReference type="InterPro" id="IPR036237">
    <property type="entry name" value="Xyl_isomerase-like_sf"/>
</dbReference>
<keyword evidence="4" id="KW-1185">Reference proteome</keyword>
<keyword evidence="3" id="KW-0413">Isomerase</keyword>
<dbReference type="InterPro" id="IPR050312">
    <property type="entry name" value="IolE/XylAMocC-like"/>
</dbReference>
<accession>A0ABQ0RLF7</accession>
<dbReference type="InterPro" id="IPR013022">
    <property type="entry name" value="Xyl_isomerase-like_TIM-brl"/>
</dbReference>
<dbReference type="Proteomes" id="UP000316242">
    <property type="component" value="Unassembled WGS sequence"/>
</dbReference>
<evidence type="ECO:0000313" key="4">
    <source>
        <dbReference type="Proteomes" id="UP000316242"/>
    </source>
</evidence>
<dbReference type="EMBL" id="BJNE01000005">
    <property type="protein sequence ID" value="GEC12311.1"/>
    <property type="molecule type" value="Genomic_DNA"/>
</dbReference>
<feature type="domain" description="Xylose isomerase-like TIM barrel" evidence="2">
    <location>
        <begin position="72"/>
        <end position="211"/>
    </location>
</feature>
<dbReference type="RefSeq" id="WP_141357372.1">
    <property type="nucleotide sequence ID" value="NZ_BAAAWM010000001.1"/>
</dbReference>
<dbReference type="GO" id="GO:0016853">
    <property type="term" value="F:isomerase activity"/>
    <property type="evidence" value="ECO:0007669"/>
    <property type="project" value="UniProtKB-KW"/>
</dbReference>
<dbReference type="Pfam" id="PF01261">
    <property type="entry name" value="AP_endonuc_2"/>
    <property type="match status" value="1"/>
</dbReference>
<organism evidence="3 4">
    <name type="scientific">Glutamicibacter nicotianae</name>
    <name type="common">Arthrobacter nicotianae</name>
    <dbReference type="NCBI Taxonomy" id="37929"/>
    <lineage>
        <taxon>Bacteria</taxon>
        <taxon>Bacillati</taxon>
        <taxon>Actinomycetota</taxon>
        <taxon>Actinomycetes</taxon>
        <taxon>Micrococcales</taxon>
        <taxon>Micrococcaceae</taxon>
        <taxon>Glutamicibacter</taxon>
    </lineage>
</organism>
<proteinExistence type="predicted"/>
<evidence type="ECO:0000259" key="2">
    <source>
        <dbReference type="Pfam" id="PF01261"/>
    </source>
</evidence>
<comment type="caution">
    <text evidence="3">The sequence shown here is derived from an EMBL/GenBank/DDBJ whole genome shotgun (WGS) entry which is preliminary data.</text>
</comment>
<keyword evidence="1" id="KW-0119">Carbohydrate metabolism</keyword>
<reference evidence="3 4" key="1">
    <citation type="submission" date="2019-06" db="EMBL/GenBank/DDBJ databases">
        <title>Whole genome shotgun sequence of Glutamicibacter nicotianae NBRC 14234.</title>
        <authorList>
            <person name="Hosoyama A."/>
            <person name="Uohara A."/>
            <person name="Ohji S."/>
            <person name="Ichikawa N."/>
        </authorList>
    </citation>
    <scope>NUCLEOTIDE SEQUENCE [LARGE SCALE GENOMIC DNA]</scope>
    <source>
        <strain evidence="3 4">NBRC 14234</strain>
    </source>
</reference>
<dbReference type="Gene3D" id="3.20.20.150">
    <property type="entry name" value="Divalent-metal-dependent TIM barrel enzymes"/>
    <property type="match status" value="1"/>
</dbReference>
<gene>
    <name evidence="3" type="ORF">ANI01nite_15140</name>
</gene>
<evidence type="ECO:0000256" key="1">
    <source>
        <dbReference type="ARBA" id="ARBA00023277"/>
    </source>
</evidence>
<sequence length="246" mass="26652">MPAHDLSIQLYTLREHIADDLKATLQRVAGIGYTQVEPYNFVARSDEYAQALTENQLSAPTAHAPLLSSDYDEVFVAAGKLGITTVIDPFIPAEQWQDAKSIRAIADKLNAAARLGGEYGIKVGYHNHDWEISSKINGATALEYLASLLDPDVALEVDTYWAAVGGADVLQLLESLAPRVVALHIKDGPKSKNHKEQVAVGSGSMPIDQIIGATSGLLHVVELDDFAGDIFQAVTQSRDYLVTERN</sequence>
<name>A0ABQ0RLF7_GLUNI</name>
<dbReference type="PANTHER" id="PTHR12110:SF41">
    <property type="entry name" value="INOSOSE DEHYDRATASE"/>
    <property type="match status" value="1"/>
</dbReference>
<dbReference type="SUPFAM" id="SSF51658">
    <property type="entry name" value="Xylose isomerase-like"/>
    <property type="match status" value="1"/>
</dbReference>
<dbReference type="PANTHER" id="PTHR12110">
    <property type="entry name" value="HYDROXYPYRUVATE ISOMERASE"/>
    <property type="match status" value="1"/>
</dbReference>
<protein>
    <submittedName>
        <fullName evidence="3">Xylose isomerase</fullName>
    </submittedName>
</protein>
<evidence type="ECO:0000313" key="3">
    <source>
        <dbReference type="EMBL" id="GEC12311.1"/>
    </source>
</evidence>